<dbReference type="SUPFAM" id="SSF48619">
    <property type="entry name" value="Phospholipase A2, PLA2"/>
    <property type="match status" value="1"/>
</dbReference>
<organism evidence="2 3">
    <name type="scientific">Nocardia vinacea</name>
    <dbReference type="NCBI Taxonomy" id="96468"/>
    <lineage>
        <taxon>Bacteria</taxon>
        <taxon>Bacillati</taxon>
        <taxon>Actinomycetota</taxon>
        <taxon>Actinomycetes</taxon>
        <taxon>Mycobacteriales</taxon>
        <taxon>Nocardiaceae</taxon>
        <taxon>Nocardia</taxon>
    </lineage>
</organism>
<evidence type="ECO:0000313" key="2">
    <source>
        <dbReference type="EMBL" id="WUV48245.1"/>
    </source>
</evidence>
<evidence type="ECO:0000313" key="3">
    <source>
        <dbReference type="Proteomes" id="UP001432062"/>
    </source>
</evidence>
<feature type="chain" id="PRO_5046409813" description="Prokaryotic phospholipase A2" evidence="1">
    <location>
        <begin position="43"/>
        <end position="249"/>
    </location>
</feature>
<dbReference type="Gene3D" id="1.20.90.10">
    <property type="entry name" value="Phospholipase A2 domain"/>
    <property type="match status" value="1"/>
</dbReference>
<dbReference type="EMBL" id="CP109441">
    <property type="protein sequence ID" value="WUV48245.1"/>
    <property type="molecule type" value="Genomic_DNA"/>
</dbReference>
<accession>A0ABZ1Z2D1</accession>
<dbReference type="InterPro" id="IPR036444">
    <property type="entry name" value="PLipase_A2_dom_sf"/>
</dbReference>
<keyword evidence="3" id="KW-1185">Reference proteome</keyword>
<keyword evidence="1" id="KW-0732">Signal</keyword>
<name>A0ABZ1Z2D1_9NOCA</name>
<gene>
    <name evidence="2" type="ORF">OG563_08640</name>
</gene>
<evidence type="ECO:0008006" key="4">
    <source>
        <dbReference type="Google" id="ProtNLM"/>
    </source>
</evidence>
<dbReference type="Proteomes" id="UP001432062">
    <property type="component" value="Chromosome"/>
</dbReference>
<proteinExistence type="predicted"/>
<evidence type="ECO:0000256" key="1">
    <source>
        <dbReference type="SAM" id="SignalP"/>
    </source>
</evidence>
<reference evidence="2" key="1">
    <citation type="submission" date="2022-10" db="EMBL/GenBank/DDBJ databases">
        <title>The complete genomes of actinobacterial strains from the NBC collection.</title>
        <authorList>
            <person name="Joergensen T.S."/>
            <person name="Alvarez Arevalo M."/>
            <person name="Sterndorff E.B."/>
            <person name="Faurdal D."/>
            <person name="Vuksanovic O."/>
            <person name="Mourched A.-S."/>
            <person name="Charusanti P."/>
            <person name="Shaw S."/>
            <person name="Blin K."/>
            <person name="Weber T."/>
        </authorList>
    </citation>
    <scope>NUCLEOTIDE SEQUENCE</scope>
    <source>
        <strain evidence="2">NBC_01482</strain>
    </source>
</reference>
<dbReference type="RefSeq" id="WP_327101276.1">
    <property type="nucleotide sequence ID" value="NZ_CP109149.1"/>
</dbReference>
<protein>
    <recommendedName>
        <fullName evidence="4">Prokaryotic phospholipase A2</fullName>
    </recommendedName>
</protein>
<feature type="signal peptide" evidence="1">
    <location>
        <begin position="1"/>
        <end position="42"/>
    </location>
</feature>
<sequence length="249" mass="25724">MSTPTIDAGARTQSIARRCAALTAAALTTMAATIMLAPAAHAVTVERPAENASAGAAVVGLTSGEPGSVDVIPADFAERFGYRPAVVDGLLANPGGECSSPVTLPGEFETACKAHDLGYDLLRYADAQGQPLGGWARQALDATLAVHMHEACVAREDGFSRARCNAMASIANTFVDLNSRRQDYGVPVVESAFEAEDSGNSGWIVGGGLVGLGAAGFLPSVRRRLADARDRRRSSVRASNRIGALGVQA</sequence>